<dbReference type="InterPro" id="IPR036271">
    <property type="entry name" value="Tet_transcr_reg_TetR-rel_C_sf"/>
</dbReference>
<dbReference type="InterPro" id="IPR050109">
    <property type="entry name" value="HTH-type_TetR-like_transc_reg"/>
</dbReference>
<dbReference type="InterPro" id="IPR001647">
    <property type="entry name" value="HTH_TetR"/>
</dbReference>
<evidence type="ECO:0000313" key="8">
    <source>
        <dbReference type="Proteomes" id="UP000523955"/>
    </source>
</evidence>
<dbReference type="InterPro" id="IPR009057">
    <property type="entry name" value="Homeodomain-like_sf"/>
</dbReference>
<dbReference type="GO" id="GO:0003700">
    <property type="term" value="F:DNA-binding transcription factor activity"/>
    <property type="evidence" value="ECO:0007669"/>
    <property type="project" value="TreeGrafter"/>
</dbReference>
<protein>
    <submittedName>
        <fullName evidence="7">TetR family transcriptional regulator</fullName>
    </submittedName>
</protein>
<evidence type="ECO:0000259" key="6">
    <source>
        <dbReference type="PROSITE" id="PS50977"/>
    </source>
</evidence>
<evidence type="ECO:0000256" key="1">
    <source>
        <dbReference type="ARBA" id="ARBA00022491"/>
    </source>
</evidence>
<gene>
    <name evidence="7" type="ORF">H5V45_09370</name>
</gene>
<feature type="DNA-binding region" description="H-T-H motif" evidence="5">
    <location>
        <begin position="44"/>
        <end position="63"/>
    </location>
</feature>
<dbReference type="SUPFAM" id="SSF46689">
    <property type="entry name" value="Homeodomain-like"/>
    <property type="match status" value="1"/>
</dbReference>
<name>A0A7X0RFU8_9ACTN</name>
<dbReference type="GO" id="GO:0000976">
    <property type="term" value="F:transcription cis-regulatory region binding"/>
    <property type="evidence" value="ECO:0007669"/>
    <property type="project" value="TreeGrafter"/>
</dbReference>
<dbReference type="RefSeq" id="WP_185252680.1">
    <property type="nucleotide sequence ID" value="NZ_JACKXE010000001.1"/>
</dbReference>
<dbReference type="AlphaFoldDB" id="A0A7X0RFU8"/>
<dbReference type="Gene3D" id="1.10.357.10">
    <property type="entry name" value="Tetracycline Repressor, domain 2"/>
    <property type="match status" value="1"/>
</dbReference>
<dbReference type="PROSITE" id="PS50977">
    <property type="entry name" value="HTH_TETR_2"/>
    <property type="match status" value="1"/>
</dbReference>
<evidence type="ECO:0000256" key="2">
    <source>
        <dbReference type="ARBA" id="ARBA00023015"/>
    </source>
</evidence>
<evidence type="ECO:0000256" key="4">
    <source>
        <dbReference type="ARBA" id="ARBA00023163"/>
    </source>
</evidence>
<comment type="caution">
    <text evidence="7">The sequence shown here is derived from an EMBL/GenBank/DDBJ whole genome shotgun (WGS) entry which is preliminary data.</text>
</comment>
<accession>A0A7X0RFU8</accession>
<keyword evidence="8" id="KW-1185">Reference proteome</keyword>
<dbReference type="Proteomes" id="UP000523955">
    <property type="component" value="Unassembled WGS sequence"/>
</dbReference>
<dbReference type="InterPro" id="IPR039538">
    <property type="entry name" value="BetI_C"/>
</dbReference>
<dbReference type="SUPFAM" id="SSF48498">
    <property type="entry name" value="Tetracyclin repressor-like, C-terminal domain"/>
    <property type="match status" value="1"/>
</dbReference>
<dbReference type="PANTHER" id="PTHR30055">
    <property type="entry name" value="HTH-TYPE TRANSCRIPTIONAL REGULATOR RUTR"/>
    <property type="match status" value="1"/>
</dbReference>
<evidence type="ECO:0000256" key="3">
    <source>
        <dbReference type="ARBA" id="ARBA00023125"/>
    </source>
</evidence>
<sequence>MELDAVPESALGGASRLDVAGVRRRQIERATRDLIAAEGVGAVTIANIAKVIGTSRGVVNYHFATKADILQAALRSATKDASETTDKIVSASDDLGKVVDLVVNLASSGSDWWTIYIAFLAEALHDDGIAEMIRDSDDSFRSHLDASLGNDGRGAVVLALMKGLALQRVVDERFDVGSALGVASDLLASWTAKDQ</sequence>
<dbReference type="EMBL" id="JACKXE010000001">
    <property type="protein sequence ID" value="MBB6627532.1"/>
    <property type="molecule type" value="Genomic_DNA"/>
</dbReference>
<proteinExistence type="predicted"/>
<dbReference type="PANTHER" id="PTHR30055:SF234">
    <property type="entry name" value="HTH-TYPE TRANSCRIPTIONAL REGULATOR BETI"/>
    <property type="match status" value="1"/>
</dbReference>
<keyword evidence="4" id="KW-0804">Transcription</keyword>
<keyword evidence="3 5" id="KW-0238">DNA-binding</keyword>
<dbReference type="Pfam" id="PF00440">
    <property type="entry name" value="TetR_N"/>
    <property type="match status" value="1"/>
</dbReference>
<evidence type="ECO:0000313" key="7">
    <source>
        <dbReference type="EMBL" id="MBB6627532.1"/>
    </source>
</evidence>
<keyword evidence="2" id="KW-0805">Transcription regulation</keyword>
<organism evidence="7 8">
    <name type="scientific">Nocardioides luti</name>
    <dbReference type="NCBI Taxonomy" id="2761101"/>
    <lineage>
        <taxon>Bacteria</taxon>
        <taxon>Bacillati</taxon>
        <taxon>Actinomycetota</taxon>
        <taxon>Actinomycetes</taxon>
        <taxon>Propionibacteriales</taxon>
        <taxon>Nocardioidaceae</taxon>
        <taxon>Nocardioides</taxon>
    </lineage>
</organism>
<dbReference type="Pfam" id="PF13977">
    <property type="entry name" value="TetR_C_6"/>
    <property type="match status" value="1"/>
</dbReference>
<feature type="domain" description="HTH tetR-type" evidence="6">
    <location>
        <begin position="21"/>
        <end position="81"/>
    </location>
</feature>
<keyword evidence="1" id="KW-0678">Repressor</keyword>
<evidence type="ECO:0000256" key="5">
    <source>
        <dbReference type="PROSITE-ProRule" id="PRU00335"/>
    </source>
</evidence>
<reference evidence="7 8" key="1">
    <citation type="submission" date="2020-08" db="EMBL/GenBank/DDBJ databases">
        <authorList>
            <person name="Seo M.-J."/>
        </authorList>
    </citation>
    <scope>NUCLEOTIDE SEQUENCE [LARGE SCALE GENOMIC DNA]</scope>
    <source>
        <strain evidence="7 8">KIGAM211</strain>
    </source>
</reference>